<organism evidence="1 2">
    <name type="scientific">Portunus trituberculatus</name>
    <name type="common">Swimming crab</name>
    <name type="synonym">Neptunus trituberculatus</name>
    <dbReference type="NCBI Taxonomy" id="210409"/>
    <lineage>
        <taxon>Eukaryota</taxon>
        <taxon>Metazoa</taxon>
        <taxon>Ecdysozoa</taxon>
        <taxon>Arthropoda</taxon>
        <taxon>Crustacea</taxon>
        <taxon>Multicrustacea</taxon>
        <taxon>Malacostraca</taxon>
        <taxon>Eumalacostraca</taxon>
        <taxon>Eucarida</taxon>
        <taxon>Decapoda</taxon>
        <taxon>Pleocyemata</taxon>
        <taxon>Brachyura</taxon>
        <taxon>Eubrachyura</taxon>
        <taxon>Portunoidea</taxon>
        <taxon>Portunidae</taxon>
        <taxon>Portuninae</taxon>
        <taxon>Portunus</taxon>
    </lineage>
</organism>
<comment type="caution">
    <text evidence="1">The sequence shown here is derived from an EMBL/GenBank/DDBJ whole genome shotgun (WGS) entry which is preliminary data.</text>
</comment>
<protein>
    <submittedName>
        <fullName evidence="1">Uncharacterized protein</fullName>
    </submittedName>
</protein>
<evidence type="ECO:0000313" key="2">
    <source>
        <dbReference type="Proteomes" id="UP000324222"/>
    </source>
</evidence>
<keyword evidence="2" id="KW-1185">Reference proteome</keyword>
<accession>A0A5B7JVR4</accession>
<gene>
    <name evidence="1" type="ORF">E2C01_092551</name>
</gene>
<proteinExistence type="predicted"/>
<dbReference type="AlphaFoldDB" id="A0A5B7JVR4"/>
<reference evidence="1 2" key="1">
    <citation type="submission" date="2019-05" db="EMBL/GenBank/DDBJ databases">
        <title>Another draft genome of Portunus trituberculatus and its Hox gene families provides insights of decapod evolution.</title>
        <authorList>
            <person name="Jeong J.-H."/>
            <person name="Song I."/>
            <person name="Kim S."/>
            <person name="Choi T."/>
            <person name="Kim D."/>
            <person name="Ryu S."/>
            <person name="Kim W."/>
        </authorList>
    </citation>
    <scope>NUCLEOTIDE SEQUENCE [LARGE SCALE GENOMIC DNA]</scope>
    <source>
        <tissue evidence="1">Muscle</tissue>
    </source>
</reference>
<name>A0A5B7JVR4_PORTR</name>
<evidence type="ECO:0000313" key="1">
    <source>
        <dbReference type="EMBL" id="MPC97247.1"/>
    </source>
</evidence>
<dbReference type="Proteomes" id="UP000324222">
    <property type="component" value="Unassembled WGS sequence"/>
</dbReference>
<dbReference type="EMBL" id="VSRR010109154">
    <property type="protein sequence ID" value="MPC97247.1"/>
    <property type="molecule type" value="Genomic_DNA"/>
</dbReference>
<sequence length="42" mass="4795">MLPNTAFWFLRTERIYTQRILIAAITKASDSGLLNMHGRDTA</sequence>